<comment type="caution">
    <text evidence="6">The sequence shown here is derived from an EMBL/GenBank/DDBJ whole genome shotgun (WGS) entry which is preliminary data.</text>
</comment>
<dbReference type="SUPFAM" id="SSF82057">
    <property type="entry name" value="Prokaryotic SH3-related domain"/>
    <property type="match status" value="1"/>
</dbReference>
<evidence type="ECO:0000256" key="4">
    <source>
        <dbReference type="ARBA" id="ARBA00022807"/>
    </source>
</evidence>
<dbReference type="AlphaFoldDB" id="A0A9X1U3C3"/>
<dbReference type="Pfam" id="PF00877">
    <property type="entry name" value="NLPC_P60"/>
    <property type="match status" value="1"/>
</dbReference>
<dbReference type="PANTHER" id="PTHR47053">
    <property type="entry name" value="MUREIN DD-ENDOPEPTIDASE MEPH-RELATED"/>
    <property type="match status" value="1"/>
</dbReference>
<keyword evidence="7" id="KW-1185">Reference proteome</keyword>
<proteinExistence type="inferred from homology"/>
<dbReference type="PROSITE" id="PS51935">
    <property type="entry name" value="NLPC_P60"/>
    <property type="match status" value="1"/>
</dbReference>
<evidence type="ECO:0000256" key="2">
    <source>
        <dbReference type="ARBA" id="ARBA00022670"/>
    </source>
</evidence>
<dbReference type="Pfam" id="PF18348">
    <property type="entry name" value="SH3_16"/>
    <property type="match status" value="1"/>
</dbReference>
<dbReference type="EMBL" id="JAIRBA010000014">
    <property type="protein sequence ID" value="MCG2419117.1"/>
    <property type="molecule type" value="Genomic_DNA"/>
</dbReference>
<evidence type="ECO:0000313" key="7">
    <source>
        <dbReference type="Proteomes" id="UP001139461"/>
    </source>
</evidence>
<evidence type="ECO:0000259" key="5">
    <source>
        <dbReference type="PROSITE" id="PS51935"/>
    </source>
</evidence>
<dbReference type="Gene3D" id="3.90.1720.10">
    <property type="entry name" value="endopeptidase domain like (from Nostoc punctiforme)"/>
    <property type="match status" value="1"/>
</dbReference>
<evidence type="ECO:0000256" key="3">
    <source>
        <dbReference type="ARBA" id="ARBA00022801"/>
    </source>
</evidence>
<dbReference type="InterPro" id="IPR041382">
    <property type="entry name" value="SH3_16"/>
</dbReference>
<sequence length="249" mass="28471">MDYGICNLSIVPLRAEASDASEMVTQVLYGEHFKILETRKKWSRIRLAFDAYEGWIDNKQFLNITEEDYSNFEEIPSKLSSDLVDFVTVSENQLFSICVGSSVSASEYLNHQFEGRFVSAMLSKEHLIETALLYLNTPYLWGGKSPFGIDCSGFTQMVYKLNGYKLKRDASEQATQGEALSFIEESEPGDLAFFDNEEGKITHVGIIMSDNYIIHAHGKVRIDRLDHSGIFSYEMRQHTHKLRVIKRII</sequence>
<keyword evidence="4" id="KW-0788">Thiol protease</keyword>
<comment type="similarity">
    <text evidence="1">Belongs to the peptidase C40 family.</text>
</comment>
<dbReference type="GO" id="GO:0006508">
    <property type="term" value="P:proteolysis"/>
    <property type="evidence" value="ECO:0007669"/>
    <property type="project" value="UniProtKB-KW"/>
</dbReference>
<evidence type="ECO:0000256" key="1">
    <source>
        <dbReference type="ARBA" id="ARBA00007074"/>
    </source>
</evidence>
<dbReference type="PANTHER" id="PTHR47053:SF1">
    <property type="entry name" value="MUREIN DD-ENDOPEPTIDASE MEPH-RELATED"/>
    <property type="match status" value="1"/>
</dbReference>
<name>A0A9X1U3C3_9FLAO</name>
<protein>
    <submittedName>
        <fullName evidence="6">C40 family peptidase</fullName>
    </submittedName>
</protein>
<dbReference type="RefSeq" id="WP_237602906.1">
    <property type="nucleotide sequence ID" value="NZ_JAIRBA010000014.1"/>
</dbReference>
<dbReference type="InterPro" id="IPR051202">
    <property type="entry name" value="Peptidase_C40"/>
</dbReference>
<gene>
    <name evidence="6" type="ORF">K8089_08795</name>
</gene>
<reference evidence="6" key="1">
    <citation type="submission" date="2021-09" db="EMBL/GenBank/DDBJ databases">
        <title>Genome of Aequorivita sp. strain F47161.</title>
        <authorList>
            <person name="Wang Y."/>
        </authorList>
    </citation>
    <scope>NUCLEOTIDE SEQUENCE</scope>
    <source>
        <strain evidence="6">F47161</strain>
    </source>
</reference>
<dbReference type="Gene3D" id="2.30.30.40">
    <property type="entry name" value="SH3 Domains"/>
    <property type="match status" value="1"/>
</dbReference>
<keyword evidence="3" id="KW-0378">Hydrolase</keyword>
<accession>A0A9X1U3C3</accession>
<dbReference type="InterPro" id="IPR000064">
    <property type="entry name" value="NLP_P60_dom"/>
</dbReference>
<organism evidence="6 7">
    <name type="scientific">Aequorivita vitellina</name>
    <dbReference type="NCBI Taxonomy" id="2874475"/>
    <lineage>
        <taxon>Bacteria</taxon>
        <taxon>Pseudomonadati</taxon>
        <taxon>Bacteroidota</taxon>
        <taxon>Flavobacteriia</taxon>
        <taxon>Flavobacteriales</taxon>
        <taxon>Flavobacteriaceae</taxon>
        <taxon>Aequorivita</taxon>
    </lineage>
</organism>
<dbReference type="Proteomes" id="UP001139461">
    <property type="component" value="Unassembled WGS sequence"/>
</dbReference>
<dbReference type="SUPFAM" id="SSF54001">
    <property type="entry name" value="Cysteine proteinases"/>
    <property type="match status" value="1"/>
</dbReference>
<keyword evidence="2" id="KW-0645">Protease</keyword>
<feature type="domain" description="NlpC/P60" evidence="5">
    <location>
        <begin position="121"/>
        <end position="245"/>
    </location>
</feature>
<dbReference type="GO" id="GO:0008234">
    <property type="term" value="F:cysteine-type peptidase activity"/>
    <property type="evidence" value="ECO:0007669"/>
    <property type="project" value="UniProtKB-KW"/>
</dbReference>
<dbReference type="InterPro" id="IPR038765">
    <property type="entry name" value="Papain-like_cys_pep_sf"/>
</dbReference>
<evidence type="ECO:0000313" key="6">
    <source>
        <dbReference type="EMBL" id="MCG2419117.1"/>
    </source>
</evidence>